<accession>A0AC34G0B9</accession>
<evidence type="ECO:0000313" key="2">
    <source>
        <dbReference type="WBParaSite" id="ES5_v2.g23181.t1"/>
    </source>
</evidence>
<sequence>MKKFRRQIFTDSNGFPTSNPELPTGVENHSAIRNPTQIGVENHSAIRNPTQIGTPFAIEQSHVSMPGGGIASVPAGFKVFDPSSSVHGYKTDPLKSSFVNLPGGGQRRIPPGSKIVPN</sequence>
<protein>
    <submittedName>
        <fullName evidence="2">Uncharacterized protein</fullName>
    </submittedName>
</protein>
<evidence type="ECO:0000313" key="1">
    <source>
        <dbReference type="Proteomes" id="UP000887579"/>
    </source>
</evidence>
<dbReference type="WBParaSite" id="ES5_v2.g23181.t1">
    <property type="protein sequence ID" value="ES5_v2.g23181.t1"/>
    <property type="gene ID" value="ES5_v2.g23181"/>
</dbReference>
<proteinExistence type="predicted"/>
<name>A0AC34G0B9_9BILA</name>
<organism evidence="1 2">
    <name type="scientific">Panagrolaimus sp. ES5</name>
    <dbReference type="NCBI Taxonomy" id="591445"/>
    <lineage>
        <taxon>Eukaryota</taxon>
        <taxon>Metazoa</taxon>
        <taxon>Ecdysozoa</taxon>
        <taxon>Nematoda</taxon>
        <taxon>Chromadorea</taxon>
        <taxon>Rhabditida</taxon>
        <taxon>Tylenchina</taxon>
        <taxon>Panagrolaimomorpha</taxon>
        <taxon>Panagrolaimoidea</taxon>
        <taxon>Panagrolaimidae</taxon>
        <taxon>Panagrolaimus</taxon>
    </lineage>
</organism>
<dbReference type="Proteomes" id="UP000887579">
    <property type="component" value="Unplaced"/>
</dbReference>
<reference evidence="2" key="1">
    <citation type="submission" date="2022-11" db="UniProtKB">
        <authorList>
            <consortium name="WormBaseParasite"/>
        </authorList>
    </citation>
    <scope>IDENTIFICATION</scope>
</reference>